<protein>
    <recommendedName>
        <fullName evidence="2">non-specific serine/threonine protein kinase</fullName>
        <ecNumber evidence="2">2.7.11.1</ecNumber>
    </recommendedName>
</protein>
<evidence type="ECO:0000313" key="14">
    <source>
        <dbReference type="Proteomes" id="UP000001038"/>
    </source>
</evidence>
<comment type="catalytic activity">
    <reaction evidence="8">
        <text>L-threonyl-[protein] + ATP = O-phospho-L-threonyl-[protein] + ADP + H(+)</text>
        <dbReference type="Rhea" id="RHEA:46608"/>
        <dbReference type="Rhea" id="RHEA-COMP:11060"/>
        <dbReference type="Rhea" id="RHEA-COMP:11605"/>
        <dbReference type="ChEBI" id="CHEBI:15378"/>
        <dbReference type="ChEBI" id="CHEBI:30013"/>
        <dbReference type="ChEBI" id="CHEBI:30616"/>
        <dbReference type="ChEBI" id="CHEBI:61977"/>
        <dbReference type="ChEBI" id="CHEBI:456216"/>
        <dbReference type="EC" id="2.7.11.1"/>
    </reaction>
</comment>
<dbReference type="Ensembl" id="ENSORLT00000039424.1">
    <property type="protein sequence ID" value="ENSORLP00000044248.1"/>
    <property type="gene ID" value="ENSORLG00000030420.1"/>
</dbReference>
<comment type="similarity">
    <text evidence="1">Belongs to the protein kinase superfamily. CAMK Ser/Thr protein kinase family. PIM subfamily.</text>
</comment>
<dbReference type="InterPro" id="IPR008271">
    <property type="entry name" value="Ser/Thr_kinase_AS"/>
</dbReference>
<feature type="domain" description="Protein kinase" evidence="12">
    <location>
        <begin position="241"/>
        <end position="502"/>
    </location>
</feature>
<evidence type="ECO:0000256" key="6">
    <source>
        <dbReference type="ARBA" id="ARBA00022777"/>
    </source>
</evidence>
<keyword evidence="4" id="KW-0808">Transferase</keyword>
<feature type="transmembrane region" description="Helical" evidence="11">
    <location>
        <begin position="206"/>
        <end position="228"/>
    </location>
</feature>
<dbReference type="STRING" id="8090.ENSORLP00000044248"/>
<dbReference type="PROSITE" id="PS00108">
    <property type="entry name" value="PROTEIN_KINASE_ST"/>
    <property type="match status" value="1"/>
</dbReference>
<dbReference type="GO" id="GO:0004674">
    <property type="term" value="F:protein serine/threonine kinase activity"/>
    <property type="evidence" value="ECO:0000318"/>
    <property type="project" value="GO_Central"/>
</dbReference>
<evidence type="ECO:0000256" key="10">
    <source>
        <dbReference type="SAM" id="MobiDB-lite"/>
    </source>
</evidence>
<evidence type="ECO:0000256" key="2">
    <source>
        <dbReference type="ARBA" id="ARBA00012513"/>
    </source>
</evidence>
<feature type="compositionally biased region" description="Polar residues" evidence="10">
    <location>
        <begin position="176"/>
        <end position="190"/>
    </location>
</feature>
<evidence type="ECO:0000256" key="5">
    <source>
        <dbReference type="ARBA" id="ARBA00022741"/>
    </source>
</evidence>
<dbReference type="Proteomes" id="UP000001038">
    <property type="component" value="Chromosome 13"/>
</dbReference>
<feature type="compositionally biased region" description="Basic residues" evidence="10">
    <location>
        <begin position="113"/>
        <end position="126"/>
    </location>
</feature>
<evidence type="ECO:0000256" key="1">
    <source>
        <dbReference type="ARBA" id="ARBA00005505"/>
    </source>
</evidence>
<dbReference type="SMART" id="SM00220">
    <property type="entry name" value="S_TKc"/>
    <property type="match status" value="1"/>
</dbReference>
<evidence type="ECO:0000256" key="4">
    <source>
        <dbReference type="ARBA" id="ARBA00022679"/>
    </source>
</evidence>
<dbReference type="GO" id="GO:0007346">
    <property type="term" value="P:regulation of mitotic cell cycle"/>
    <property type="evidence" value="ECO:0000318"/>
    <property type="project" value="GO_Central"/>
</dbReference>
<dbReference type="EC" id="2.7.11.1" evidence="2"/>
<evidence type="ECO:0000256" key="3">
    <source>
        <dbReference type="ARBA" id="ARBA00022527"/>
    </source>
</evidence>
<feature type="compositionally biased region" description="Basic and acidic residues" evidence="10">
    <location>
        <begin position="90"/>
        <end position="112"/>
    </location>
</feature>
<keyword evidence="11" id="KW-1133">Transmembrane helix</keyword>
<dbReference type="GO" id="GO:0005524">
    <property type="term" value="F:ATP binding"/>
    <property type="evidence" value="ECO:0007669"/>
    <property type="project" value="UniProtKB-KW"/>
</dbReference>
<dbReference type="Gene3D" id="3.30.200.20">
    <property type="entry name" value="Phosphorylase Kinase, domain 1"/>
    <property type="match status" value="1"/>
</dbReference>
<dbReference type="Pfam" id="PF00069">
    <property type="entry name" value="Pkinase"/>
    <property type="match status" value="1"/>
</dbReference>
<feature type="compositionally biased region" description="Low complexity" evidence="10">
    <location>
        <begin position="52"/>
        <end position="68"/>
    </location>
</feature>
<dbReference type="Bgee" id="ENSORLG00000030420">
    <property type="expression patterns" value="Expressed in testis and 11 other cell types or tissues"/>
</dbReference>
<evidence type="ECO:0000256" key="8">
    <source>
        <dbReference type="ARBA" id="ARBA00047899"/>
    </source>
</evidence>
<sequence length="503" mass="57269">MMKWSASPDSVMPSWFLCNKQGTIMDKDSAMDNPKHTVERKKRKKKGTFPVPIETPESEPSQQSTSTQDNTPVRKLKRKKQEDKEEEEIIEPKKVKTPLKDDGQTKNAERKSFPRKKKQKKKHLNHKPIESSAPEPSQPSASTQDKTQVTTLKRKRQEDKEEEEVIGPKKRKTTLKDSSSSDAEQTATSSEKTEITDKGLMIVKHFLLIILLCLIISFSIINELILYFCFFLCSDKFEAKYVEKYQFAEGGYGSIYGGFRKSDNLPVAIKHILKCFIRNKQLDDGSGKMVPSEVAIMLKLHDESIPSDGKAAPVALLDWYDIGREILLVMERPIPCEDLFHYIDTKGGTLEEEEAKIIMTQLIRTAIDLEDRNIFHQDIKSENILIQSHSNTPQARLIDFGVSCMAEKDSILRGFSGTPINAPPEAFKGFCSPGSTTVWQLGVVLYETLHSHGDFSTMDFLEGDLMIDSELSEECQDFFQACLNTSEEQRPYLQDLLHHPWLR</sequence>
<dbReference type="PROSITE" id="PS50011">
    <property type="entry name" value="PROTEIN_KINASE_DOM"/>
    <property type="match status" value="1"/>
</dbReference>
<evidence type="ECO:0000259" key="12">
    <source>
        <dbReference type="PROSITE" id="PS50011"/>
    </source>
</evidence>
<dbReference type="SUPFAM" id="SSF56112">
    <property type="entry name" value="Protein kinase-like (PK-like)"/>
    <property type="match status" value="1"/>
</dbReference>
<dbReference type="InterPro" id="IPR051138">
    <property type="entry name" value="PIM_Ser/Thr_kinase"/>
</dbReference>
<keyword evidence="11" id="KW-0812">Transmembrane</keyword>
<feature type="compositionally biased region" description="Basic and acidic residues" evidence="10">
    <location>
        <begin position="25"/>
        <end position="37"/>
    </location>
</feature>
<organism evidence="13 14">
    <name type="scientific">Oryzias latipes</name>
    <name type="common">Japanese rice fish</name>
    <name type="synonym">Japanese killifish</name>
    <dbReference type="NCBI Taxonomy" id="8090"/>
    <lineage>
        <taxon>Eukaryota</taxon>
        <taxon>Metazoa</taxon>
        <taxon>Chordata</taxon>
        <taxon>Craniata</taxon>
        <taxon>Vertebrata</taxon>
        <taxon>Euteleostomi</taxon>
        <taxon>Actinopterygii</taxon>
        <taxon>Neopterygii</taxon>
        <taxon>Teleostei</taxon>
        <taxon>Neoteleostei</taxon>
        <taxon>Acanthomorphata</taxon>
        <taxon>Ovalentaria</taxon>
        <taxon>Atherinomorphae</taxon>
        <taxon>Beloniformes</taxon>
        <taxon>Adrianichthyidae</taxon>
        <taxon>Oryziinae</taxon>
        <taxon>Oryzias</taxon>
    </lineage>
</organism>
<evidence type="ECO:0000256" key="11">
    <source>
        <dbReference type="SAM" id="Phobius"/>
    </source>
</evidence>
<dbReference type="PANTHER" id="PTHR22984:SF11">
    <property type="entry name" value="AURORA KINASE-RELATED"/>
    <property type="match status" value="1"/>
</dbReference>
<keyword evidence="5" id="KW-0547">Nucleotide-binding</keyword>
<feature type="compositionally biased region" description="Basic residues" evidence="10">
    <location>
        <begin position="38"/>
        <end position="47"/>
    </location>
</feature>
<dbReference type="GeneTree" id="ENSGT00950000182996"/>
<keyword evidence="7" id="KW-0067">ATP-binding</keyword>
<dbReference type="FunFam" id="3.30.200.20:FF:000475">
    <property type="entry name" value="Serine/threonine-protein kinase"/>
    <property type="match status" value="1"/>
</dbReference>
<dbReference type="GO" id="GO:0043066">
    <property type="term" value="P:negative regulation of apoptotic process"/>
    <property type="evidence" value="ECO:0000318"/>
    <property type="project" value="GO_Central"/>
</dbReference>
<name>A0A3B3IJC6_ORYLA</name>
<proteinExistence type="inferred from homology"/>
<reference evidence="13" key="3">
    <citation type="submission" date="2025-09" db="UniProtKB">
        <authorList>
            <consortium name="Ensembl"/>
        </authorList>
    </citation>
    <scope>IDENTIFICATION</scope>
    <source>
        <strain evidence="13">Hd-rR</strain>
    </source>
</reference>
<evidence type="ECO:0000256" key="9">
    <source>
        <dbReference type="ARBA" id="ARBA00048679"/>
    </source>
</evidence>
<accession>A0A3B3IJC6</accession>
<dbReference type="InParanoid" id="A0A3B3IJC6"/>
<dbReference type="InterPro" id="IPR000719">
    <property type="entry name" value="Prot_kinase_dom"/>
</dbReference>
<dbReference type="PANTHER" id="PTHR22984">
    <property type="entry name" value="SERINE/THREONINE-PROTEIN KINASE PIM"/>
    <property type="match status" value="1"/>
</dbReference>
<feature type="compositionally biased region" description="Low complexity" evidence="10">
    <location>
        <begin position="130"/>
        <end position="142"/>
    </location>
</feature>
<gene>
    <name evidence="13" type="primary">LOC105358310</name>
</gene>
<reference evidence="13" key="2">
    <citation type="submission" date="2025-08" db="UniProtKB">
        <authorList>
            <consortium name="Ensembl"/>
        </authorList>
    </citation>
    <scope>IDENTIFICATION</scope>
    <source>
        <strain evidence="13">Hd-rR</strain>
    </source>
</reference>
<keyword evidence="14" id="KW-1185">Reference proteome</keyword>
<keyword evidence="6" id="KW-0418">Kinase</keyword>
<evidence type="ECO:0000313" key="13">
    <source>
        <dbReference type="Ensembl" id="ENSORLP00000044248.1"/>
    </source>
</evidence>
<evidence type="ECO:0000256" key="7">
    <source>
        <dbReference type="ARBA" id="ARBA00022840"/>
    </source>
</evidence>
<keyword evidence="11" id="KW-0472">Membrane</keyword>
<reference evidence="13 14" key="1">
    <citation type="journal article" date="2007" name="Nature">
        <title>The medaka draft genome and insights into vertebrate genome evolution.</title>
        <authorList>
            <person name="Kasahara M."/>
            <person name="Naruse K."/>
            <person name="Sasaki S."/>
            <person name="Nakatani Y."/>
            <person name="Qu W."/>
            <person name="Ahsan B."/>
            <person name="Yamada T."/>
            <person name="Nagayasu Y."/>
            <person name="Doi K."/>
            <person name="Kasai Y."/>
            <person name="Jindo T."/>
            <person name="Kobayashi D."/>
            <person name="Shimada A."/>
            <person name="Toyoda A."/>
            <person name="Kuroki Y."/>
            <person name="Fujiyama A."/>
            <person name="Sasaki T."/>
            <person name="Shimizu A."/>
            <person name="Asakawa S."/>
            <person name="Shimizu N."/>
            <person name="Hashimoto S."/>
            <person name="Yang J."/>
            <person name="Lee Y."/>
            <person name="Matsushima K."/>
            <person name="Sugano S."/>
            <person name="Sakaizumi M."/>
            <person name="Narita T."/>
            <person name="Ohishi K."/>
            <person name="Haga S."/>
            <person name="Ohta F."/>
            <person name="Nomoto H."/>
            <person name="Nogata K."/>
            <person name="Morishita T."/>
            <person name="Endo T."/>
            <person name="Shin-I T."/>
            <person name="Takeda H."/>
            <person name="Morishita S."/>
            <person name="Kohara Y."/>
        </authorList>
    </citation>
    <scope>NUCLEOTIDE SEQUENCE [LARGE SCALE GENOMIC DNA]</scope>
    <source>
        <strain evidence="13 14">Hd-rR</strain>
    </source>
</reference>
<keyword evidence="3" id="KW-0723">Serine/threonine-protein kinase</keyword>
<comment type="catalytic activity">
    <reaction evidence="9">
        <text>L-seryl-[protein] + ATP = O-phospho-L-seryl-[protein] + ADP + H(+)</text>
        <dbReference type="Rhea" id="RHEA:17989"/>
        <dbReference type="Rhea" id="RHEA-COMP:9863"/>
        <dbReference type="Rhea" id="RHEA-COMP:11604"/>
        <dbReference type="ChEBI" id="CHEBI:15378"/>
        <dbReference type="ChEBI" id="CHEBI:29999"/>
        <dbReference type="ChEBI" id="CHEBI:30616"/>
        <dbReference type="ChEBI" id="CHEBI:83421"/>
        <dbReference type="ChEBI" id="CHEBI:456216"/>
        <dbReference type="EC" id="2.7.11.1"/>
    </reaction>
</comment>
<dbReference type="Gene3D" id="1.10.510.10">
    <property type="entry name" value="Transferase(Phosphotransferase) domain 1"/>
    <property type="match status" value="1"/>
</dbReference>
<feature type="region of interest" description="Disordered" evidence="10">
    <location>
        <begin position="24"/>
        <end position="191"/>
    </location>
</feature>
<dbReference type="InterPro" id="IPR011009">
    <property type="entry name" value="Kinase-like_dom_sf"/>
</dbReference>
<dbReference type="GO" id="GO:0005737">
    <property type="term" value="C:cytoplasm"/>
    <property type="evidence" value="ECO:0000318"/>
    <property type="project" value="GO_Central"/>
</dbReference>
<dbReference type="AlphaFoldDB" id="A0A3B3IJC6"/>